<evidence type="ECO:0000313" key="2">
    <source>
        <dbReference type="Proteomes" id="UP000585579"/>
    </source>
</evidence>
<name>A0A7K4AYF4_9EURY</name>
<gene>
    <name evidence="1" type="ORF">GX302_12970</name>
</gene>
<sequence>MICKTLKNTIATKLKSKGTIARLKELLRYLFHFSEADNTSFRERRTISPIVTVAPY</sequence>
<proteinExistence type="predicted"/>
<reference evidence="1 2" key="1">
    <citation type="journal article" date="2020" name="Biotechnol. Biofuels">
        <title>New insights from the biogas microbiome by comprehensive genome-resolved metagenomics of nearly 1600 species originating from multiple anaerobic digesters.</title>
        <authorList>
            <person name="Campanaro S."/>
            <person name="Treu L."/>
            <person name="Rodriguez-R L.M."/>
            <person name="Kovalovszki A."/>
            <person name="Ziels R.M."/>
            <person name="Maus I."/>
            <person name="Zhu X."/>
            <person name="Kougias P.G."/>
            <person name="Basile A."/>
            <person name="Luo G."/>
            <person name="Schluter A."/>
            <person name="Konstantinidis K.T."/>
            <person name="Angelidaki I."/>
        </authorList>
    </citation>
    <scope>NUCLEOTIDE SEQUENCE [LARGE SCALE GENOMIC DNA]</scope>
    <source>
        <strain evidence="1">AS22ysBPME_46</strain>
    </source>
</reference>
<organism evidence="1 2">
    <name type="scientific">Methanosarcina flavescens</name>
    <dbReference type="NCBI Taxonomy" id="1715806"/>
    <lineage>
        <taxon>Archaea</taxon>
        <taxon>Methanobacteriati</taxon>
        <taxon>Methanobacteriota</taxon>
        <taxon>Stenosarchaea group</taxon>
        <taxon>Methanomicrobia</taxon>
        <taxon>Methanosarcinales</taxon>
        <taxon>Methanosarcinaceae</taxon>
        <taxon>Methanosarcina</taxon>
    </lineage>
</organism>
<evidence type="ECO:0000313" key="1">
    <source>
        <dbReference type="EMBL" id="NLK33689.1"/>
    </source>
</evidence>
<dbReference type="Proteomes" id="UP000585579">
    <property type="component" value="Unassembled WGS sequence"/>
</dbReference>
<dbReference type="EMBL" id="JAAYQL010000077">
    <property type="protein sequence ID" value="NLK33689.1"/>
    <property type="molecule type" value="Genomic_DNA"/>
</dbReference>
<dbReference type="AlphaFoldDB" id="A0A7K4AYF4"/>
<dbReference type="OrthoDB" id="131305at2157"/>
<dbReference type="GeneID" id="53688537"/>
<dbReference type="RefSeq" id="WP_156149729.1">
    <property type="nucleotide sequence ID" value="NZ_CP032683.1"/>
</dbReference>
<comment type="caution">
    <text evidence="1">The sequence shown here is derived from an EMBL/GenBank/DDBJ whole genome shotgun (WGS) entry which is preliminary data.</text>
</comment>
<accession>A0A7K4AYF4</accession>
<protein>
    <submittedName>
        <fullName evidence="1">Uncharacterized protein</fullName>
    </submittedName>
</protein>